<dbReference type="Proteomes" id="UP001157160">
    <property type="component" value="Unassembled WGS sequence"/>
</dbReference>
<protein>
    <submittedName>
        <fullName evidence="2">NAD-dependent epimerase</fullName>
    </submittedName>
</protein>
<organism evidence="2 3">
    <name type="scientific">Arenivirga flava</name>
    <dbReference type="NCBI Taxonomy" id="1930060"/>
    <lineage>
        <taxon>Bacteria</taxon>
        <taxon>Bacillati</taxon>
        <taxon>Actinomycetota</taxon>
        <taxon>Actinomycetes</taxon>
        <taxon>Micrococcales</taxon>
        <taxon>Microbacteriaceae</taxon>
        <taxon>Arenivirga</taxon>
    </lineage>
</organism>
<evidence type="ECO:0000259" key="1">
    <source>
        <dbReference type="Pfam" id="PF01370"/>
    </source>
</evidence>
<dbReference type="AlphaFoldDB" id="A0AA37UIF8"/>
<dbReference type="EMBL" id="BSUL01000001">
    <property type="protein sequence ID" value="GMA27792.1"/>
    <property type="molecule type" value="Genomic_DNA"/>
</dbReference>
<name>A0AA37UIF8_9MICO</name>
<feature type="domain" description="NAD-dependent epimerase/dehydratase" evidence="1">
    <location>
        <begin position="4"/>
        <end position="206"/>
    </location>
</feature>
<proteinExistence type="predicted"/>
<dbReference type="InterPro" id="IPR001509">
    <property type="entry name" value="Epimerase_deHydtase"/>
</dbReference>
<dbReference type="RefSeq" id="WP_284230665.1">
    <property type="nucleotide sequence ID" value="NZ_BSUL01000001.1"/>
</dbReference>
<evidence type="ECO:0000313" key="2">
    <source>
        <dbReference type="EMBL" id="GMA27792.1"/>
    </source>
</evidence>
<reference evidence="2 3" key="1">
    <citation type="journal article" date="2014" name="Int. J. Syst. Evol. Microbiol.">
        <title>Complete genome sequence of Corynebacterium casei LMG S-19264T (=DSM 44701T), isolated from a smear-ripened cheese.</title>
        <authorList>
            <consortium name="US DOE Joint Genome Institute (JGI-PGF)"/>
            <person name="Walter F."/>
            <person name="Albersmeier A."/>
            <person name="Kalinowski J."/>
            <person name="Ruckert C."/>
        </authorList>
    </citation>
    <scope>NUCLEOTIDE SEQUENCE [LARGE SCALE GENOMIC DNA]</scope>
    <source>
        <strain evidence="2 3">NBRC 112289</strain>
    </source>
</reference>
<dbReference type="Pfam" id="PF01370">
    <property type="entry name" value="Epimerase"/>
    <property type="match status" value="1"/>
</dbReference>
<sequence length="311" mass="33481">MRRLIVGAGAVGTELARLLLSRGEMVRLASTSGRAVPGTESLRLDAVDATALTAAAAGCRTIFLLVNPPYTTWPETLPPVVDAAIEAARRSGADLVMGGNLYAYGPVDGAMTERSPLASTEGKGMLRAELWRRAQAATLRGDVRAVEVRSSDYYGPTAGANAHLGTKFFGPLVASETARVTGDPLMPHSWSYIPDFAATLAAAADDERSWGRAWHVPSGEPRTMRDIAAETNIVAGSTGDLERVNPTLVALAKLVSPFLREVDAVRYEFERPYVLDASETELALQLRPTPWREALEATVEANLRARRRALR</sequence>
<keyword evidence="3" id="KW-1185">Reference proteome</keyword>
<dbReference type="InterPro" id="IPR036291">
    <property type="entry name" value="NAD(P)-bd_dom_sf"/>
</dbReference>
<accession>A0AA37UIF8</accession>
<dbReference type="Gene3D" id="3.40.50.720">
    <property type="entry name" value="NAD(P)-binding Rossmann-like Domain"/>
    <property type="match status" value="1"/>
</dbReference>
<dbReference type="SUPFAM" id="SSF51735">
    <property type="entry name" value="NAD(P)-binding Rossmann-fold domains"/>
    <property type="match status" value="1"/>
</dbReference>
<gene>
    <name evidence="2" type="ORF">GCM10025874_10450</name>
</gene>
<comment type="caution">
    <text evidence="2">The sequence shown here is derived from an EMBL/GenBank/DDBJ whole genome shotgun (WGS) entry which is preliminary data.</text>
</comment>
<evidence type="ECO:0000313" key="3">
    <source>
        <dbReference type="Proteomes" id="UP001157160"/>
    </source>
</evidence>